<dbReference type="EMBL" id="BAABIM010000002">
    <property type="protein sequence ID" value="GAA4680458.1"/>
    <property type="molecule type" value="Genomic_DNA"/>
</dbReference>
<dbReference type="InterPro" id="IPR054612">
    <property type="entry name" value="Phage_capsid-like_C"/>
</dbReference>
<dbReference type="Gene3D" id="3.30.2320.10">
    <property type="entry name" value="hypothetical protein PF0899 domain"/>
    <property type="match status" value="1"/>
</dbReference>
<evidence type="ECO:0000313" key="2">
    <source>
        <dbReference type="EMBL" id="GAA4680458.1"/>
    </source>
</evidence>
<keyword evidence="3" id="KW-1185">Reference proteome</keyword>
<feature type="domain" description="Phage capsid-like C-terminal" evidence="1">
    <location>
        <begin position="202"/>
        <end position="438"/>
    </location>
</feature>
<dbReference type="SUPFAM" id="SSF56563">
    <property type="entry name" value="Major capsid protein gp5"/>
    <property type="match status" value="1"/>
</dbReference>
<evidence type="ECO:0000259" key="1">
    <source>
        <dbReference type="Pfam" id="PF05065"/>
    </source>
</evidence>
<reference evidence="3" key="1">
    <citation type="journal article" date="2019" name="Int. J. Syst. Evol. Microbiol.">
        <title>The Global Catalogue of Microorganisms (GCM) 10K type strain sequencing project: providing services to taxonomists for standard genome sequencing and annotation.</title>
        <authorList>
            <consortium name="The Broad Institute Genomics Platform"/>
            <consortium name="The Broad Institute Genome Sequencing Center for Infectious Disease"/>
            <person name="Wu L."/>
            <person name="Ma J."/>
        </authorList>
    </citation>
    <scope>NUCLEOTIDE SEQUENCE [LARGE SCALE GENOMIC DNA]</scope>
    <source>
        <strain evidence="3">JCM 18127</strain>
    </source>
</reference>
<dbReference type="Gene3D" id="3.30.2400.10">
    <property type="entry name" value="Major capsid protein gp5"/>
    <property type="match status" value="1"/>
</dbReference>
<dbReference type="Proteomes" id="UP001500621">
    <property type="component" value="Unassembled WGS sequence"/>
</dbReference>
<gene>
    <name evidence="2" type="ORF">GCM10023226_17040</name>
</gene>
<organism evidence="2 3">
    <name type="scientific">Nocardioides nanhaiensis</name>
    <dbReference type="NCBI Taxonomy" id="1476871"/>
    <lineage>
        <taxon>Bacteria</taxon>
        <taxon>Bacillati</taxon>
        <taxon>Actinomycetota</taxon>
        <taxon>Actinomycetes</taxon>
        <taxon>Propionibacteriales</taxon>
        <taxon>Nocardioidaceae</taxon>
        <taxon>Nocardioides</taxon>
    </lineage>
</organism>
<accession>A0ABP8W648</accession>
<evidence type="ECO:0000313" key="3">
    <source>
        <dbReference type="Proteomes" id="UP001500621"/>
    </source>
</evidence>
<dbReference type="RefSeq" id="WP_345264725.1">
    <property type="nucleotide sequence ID" value="NZ_BAABIM010000002.1"/>
</dbReference>
<name>A0ABP8W648_9ACTN</name>
<comment type="caution">
    <text evidence="2">The sequence shown here is derived from an EMBL/GenBank/DDBJ whole genome shotgun (WGS) entry which is preliminary data.</text>
</comment>
<proteinExistence type="predicted"/>
<protein>
    <submittedName>
        <fullName evidence="2">Phage major capsid protein</fullName>
    </submittedName>
</protein>
<sequence length="458" mass="48974">MTIALAALENERNGILGEVRDLAAKAEEAGRGFTDDEQATVTERLAKAATVNEQITKLKAVSVTAAEVHDLMSKADADALNGDVLKDARLGFGGKAVSVGQRFTDSDGYKALMSAHNGLINESAKGINMPAVQIGGFKDLLTGSNRNGGAGTLVQTDSLGVVEYREPYKGGIRDLVTVGSTGSDKVEYAQVIPEGVTVDGRTTTSNARGVYEAETENPVGESVTPRQAGVKPKSKMTFRKQSADVITVAHWMPATKRALSDVRQLRTLIDAFLRTGVAREFERQMLAGDKANPIDAQYEEFDGLLNMTGVQNTPWRGNVVKTARRMIRQVKDAGGTLTAFAVSPAINEALDNLQAADGRFYGGGPFSTGPQTLWGRPRVEVPDLGDDVILGGEWSTLVLWDREDTTLTATDSHEDFFVRNLVAVLAEARAAFGSLNPQLMTVGEVVDPEAPLYDTAAA</sequence>
<dbReference type="Pfam" id="PF05065">
    <property type="entry name" value="Phage_capsid"/>
    <property type="match status" value="1"/>
</dbReference>